<dbReference type="Gene3D" id="3.30.379.10">
    <property type="entry name" value="Chitobiase/beta-hexosaminidase domain 2-like"/>
    <property type="match status" value="1"/>
</dbReference>
<comment type="caution">
    <text evidence="2">The sequence shown here is derived from an EMBL/GenBank/DDBJ whole genome shotgun (WGS) entry which is preliminary data.</text>
</comment>
<dbReference type="InterPro" id="IPR029018">
    <property type="entry name" value="Hex-like_dom2"/>
</dbReference>
<sequence>MVSGEDFPGVVRVVADLRDDVERVTGIAPEVITGNVPAGSAPVIVGTIGRSPLIDELIADGKLDVTGIVGQWETSLEQVVTYPMPGVRQAFVIAGSDQRGTIFGAYDVSREIGVSPWYW</sequence>
<protein>
    <submittedName>
        <fullName evidence="2">Uncharacterized protein</fullName>
    </submittedName>
</protein>
<dbReference type="EMBL" id="JAWLNX010000033">
    <property type="protein sequence ID" value="MEB3371809.1"/>
    <property type="molecule type" value="Genomic_DNA"/>
</dbReference>
<organism evidence="2 3">
    <name type="scientific">Saccharopolyspora mangrovi</name>
    <dbReference type="NCBI Taxonomy" id="3082379"/>
    <lineage>
        <taxon>Bacteria</taxon>
        <taxon>Bacillati</taxon>
        <taxon>Actinomycetota</taxon>
        <taxon>Actinomycetes</taxon>
        <taxon>Pseudonocardiales</taxon>
        <taxon>Pseudonocardiaceae</taxon>
        <taxon>Saccharopolyspora</taxon>
    </lineage>
</organism>
<reference evidence="2 3" key="1">
    <citation type="submission" date="2023-10" db="EMBL/GenBank/DDBJ databases">
        <title>Saccharopolyspora sp. nov., isolated from mangrove soil.</title>
        <authorList>
            <person name="Lu Y."/>
            <person name="Liu W."/>
        </authorList>
    </citation>
    <scope>NUCLEOTIDE SEQUENCE [LARGE SCALE GENOMIC DNA]</scope>
    <source>
        <strain evidence="2 3">S2-29</strain>
    </source>
</reference>
<dbReference type="RefSeq" id="WP_324269235.1">
    <property type="nucleotide sequence ID" value="NZ_JAWLNX010000033.1"/>
</dbReference>
<evidence type="ECO:0000313" key="2">
    <source>
        <dbReference type="EMBL" id="MEB3371809.1"/>
    </source>
</evidence>
<dbReference type="PANTHER" id="PTHR37842:SF2">
    <property type="entry name" value="GYLCOSYL HYDROLASE 115 C-TERMINAL DOMAIN-CONTAINING PROTEIN"/>
    <property type="match status" value="1"/>
</dbReference>
<keyword evidence="3" id="KW-1185">Reference proteome</keyword>
<name>A0ABU6AJQ9_9PSEU</name>
<evidence type="ECO:0000256" key="1">
    <source>
        <dbReference type="ARBA" id="ARBA00022801"/>
    </source>
</evidence>
<keyword evidence="1" id="KW-0378">Hydrolase</keyword>
<proteinExistence type="predicted"/>
<gene>
    <name evidence="2" type="ORF">R4I43_30870</name>
</gene>
<accession>A0ABU6AJQ9</accession>
<evidence type="ECO:0000313" key="3">
    <source>
        <dbReference type="Proteomes" id="UP001327093"/>
    </source>
</evidence>
<dbReference type="Proteomes" id="UP001327093">
    <property type="component" value="Unassembled WGS sequence"/>
</dbReference>
<dbReference type="PANTHER" id="PTHR37842">
    <property type="match status" value="1"/>
</dbReference>